<accession>A0A430AMT5</accession>
<organism evidence="2 3">
    <name type="scientific">Vagococcus carniphilus</name>
    <dbReference type="NCBI Taxonomy" id="218144"/>
    <lineage>
        <taxon>Bacteria</taxon>
        <taxon>Bacillati</taxon>
        <taxon>Bacillota</taxon>
        <taxon>Bacilli</taxon>
        <taxon>Lactobacillales</taxon>
        <taxon>Enterococcaceae</taxon>
        <taxon>Vagococcus</taxon>
    </lineage>
</organism>
<dbReference type="PANTHER" id="PTHR43792">
    <property type="entry name" value="GNAT FAMILY, PUTATIVE (AFU_ORTHOLOGUE AFUA_3G00765)-RELATED-RELATED"/>
    <property type="match status" value="1"/>
</dbReference>
<dbReference type="EMBL" id="NGKB01000025">
    <property type="protein sequence ID" value="RSU09431.1"/>
    <property type="molecule type" value="Genomic_DNA"/>
</dbReference>
<dbReference type="RefSeq" id="WP_126796602.1">
    <property type="nucleotide sequence ID" value="NZ_CP060720.1"/>
</dbReference>
<keyword evidence="3" id="KW-1185">Reference proteome</keyword>
<dbReference type="PANTHER" id="PTHR43792:SF1">
    <property type="entry name" value="N-ACETYLTRANSFERASE DOMAIN-CONTAINING PROTEIN"/>
    <property type="match status" value="1"/>
</dbReference>
<dbReference type="Gene3D" id="3.40.630.30">
    <property type="match status" value="1"/>
</dbReference>
<name>A0A430AMT5_9ENTE</name>
<dbReference type="OrthoDB" id="9798081at2"/>
<dbReference type="CDD" id="cd04301">
    <property type="entry name" value="NAT_SF"/>
    <property type="match status" value="1"/>
</dbReference>
<dbReference type="PROSITE" id="PS51186">
    <property type="entry name" value="GNAT"/>
    <property type="match status" value="1"/>
</dbReference>
<keyword evidence="2" id="KW-0808">Transferase</keyword>
<dbReference type="SUPFAM" id="SSF55729">
    <property type="entry name" value="Acyl-CoA N-acyltransferases (Nat)"/>
    <property type="match status" value="1"/>
</dbReference>
<dbReference type="GeneID" id="95581627"/>
<feature type="domain" description="N-acetyltransferase" evidence="1">
    <location>
        <begin position="19"/>
        <end position="171"/>
    </location>
</feature>
<protein>
    <submittedName>
        <fullName evidence="2">GNAT family N-acetyltransferase</fullName>
    </submittedName>
</protein>
<evidence type="ECO:0000313" key="3">
    <source>
        <dbReference type="Proteomes" id="UP000288028"/>
    </source>
</evidence>
<dbReference type="AlphaFoldDB" id="A0A430AMT5"/>
<gene>
    <name evidence="2" type="ORF">CBF28_14945</name>
</gene>
<sequence>MRDYFLTTERLGFSIWKKEDIELAIPLWGDPEVTKHISAKGYFDRREIEDRLDLEVANYEAFHVQYFPIFEISSGELVGCCGLRPCVGEDSVFEIGFHLKKEYWGKGLGFEAAIAIIDYAFEEKQVSILRAGHNPENVSSRKMLEKLGFQYEADYYYEPTGLNHPSYVLKK</sequence>
<proteinExistence type="predicted"/>
<dbReference type="GO" id="GO:0016747">
    <property type="term" value="F:acyltransferase activity, transferring groups other than amino-acyl groups"/>
    <property type="evidence" value="ECO:0007669"/>
    <property type="project" value="InterPro"/>
</dbReference>
<dbReference type="InterPro" id="IPR000182">
    <property type="entry name" value="GNAT_dom"/>
</dbReference>
<dbReference type="Proteomes" id="UP000288028">
    <property type="component" value="Unassembled WGS sequence"/>
</dbReference>
<dbReference type="Pfam" id="PF13302">
    <property type="entry name" value="Acetyltransf_3"/>
    <property type="match status" value="1"/>
</dbReference>
<dbReference type="InterPro" id="IPR016181">
    <property type="entry name" value="Acyl_CoA_acyltransferase"/>
</dbReference>
<evidence type="ECO:0000313" key="2">
    <source>
        <dbReference type="EMBL" id="RSU09431.1"/>
    </source>
</evidence>
<dbReference type="InterPro" id="IPR051531">
    <property type="entry name" value="N-acetyltransferase"/>
</dbReference>
<evidence type="ECO:0000259" key="1">
    <source>
        <dbReference type="PROSITE" id="PS51186"/>
    </source>
</evidence>
<comment type="caution">
    <text evidence="2">The sequence shown here is derived from an EMBL/GenBank/DDBJ whole genome shotgun (WGS) entry which is preliminary data.</text>
</comment>
<reference evidence="2 3" key="1">
    <citation type="submission" date="2017-05" db="EMBL/GenBank/DDBJ databases">
        <title>Vagococcus spp. assemblies.</title>
        <authorList>
            <person name="Gulvik C.A."/>
        </authorList>
    </citation>
    <scope>NUCLEOTIDE SEQUENCE [LARGE SCALE GENOMIC DNA]</scope>
    <source>
        <strain evidence="2 3">SS1714</strain>
    </source>
</reference>